<evidence type="ECO:0000256" key="1">
    <source>
        <dbReference type="ARBA" id="ARBA00022737"/>
    </source>
</evidence>
<sequence>MSQYHHNNNTHSFNTTNSFNKVLNNGTITDDQSRILTWLSPLEPKLRHQGVRESRVENVGEWLLQTPVFRDWYTGSGGDEADNSVLFCYGDPGVGKTYISSLVIDRLCDRAREQNAIVACFYFDFAAQKEQSSDSMLGALLKQVVSGLGEVPKDIVKAYEEQKRAIGGRGPDLGDIVKMLKATSSSQRTFICIDALDECVAGYRFRLLDSLKAILQKSTGTRIFVTGRPHIRGEVEGRLAGGVAILSIIPCKNDIIEFIRMRLSEDTTPEAMDSSLEAEILRKIPEKVSEIFLLVSLNIEAILRETTVHRRRQKLSEMTDGLGLGDAYTATLDRVKAQGGERARLGMAALMWISHSERPLHVDELCHALAVEIGCKSLNIENVPSIRTLLGCCQGLIVVDKGASTVRLIHFTLQEYLRTHPNHFLKAHSAIAETCLSYLDSPQVRASASVPKRPVRPSFV</sequence>
<dbReference type="InterPro" id="IPR054471">
    <property type="entry name" value="GPIID_WHD"/>
</dbReference>
<dbReference type="InterPro" id="IPR027417">
    <property type="entry name" value="P-loop_NTPase"/>
</dbReference>
<dbReference type="Pfam" id="PF22939">
    <property type="entry name" value="WHD_GPIID"/>
    <property type="match status" value="1"/>
</dbReference>
<keyword evidence="1" id="KW-0677">Repeat</keyword>
<dbReference type="STRING" id="1336337.A0A3N4JF33"/>
<name>A0A3N4JF33_9PEZI</name>
<dbReference type="EMBL" id="ML120410">
    <property type="protein sequence ID" value="RPA96875.1"/>
    <property type="molecule type" value="Genomic_DNA"/>
</dbReference>
<feature type="domain" description="GPI inositol-deacylase winged helix" evidence="2">
    <location>
        <begin position="343"/>
        <end position="419"/>
    </location>
</feature>
<proteinExistence type="predicted"/>
<feature type="domain" description="Nephrocystin 3-like N-terminal" evidence="3">
    <location>
        <begin position="59"/>
        <end position="228"/>
    </location>
</feature>
<evidence type="ECO:0000259" key="3">
    <source>
        <dbReference type="Pfam" id="PF24883"/>
    </source>
</evidence>
<gene>
    <name evidence="4" type="ORF">L873DRAFT_1693023</name>
</gene>
<dbReference type="SUPFAM" id="SSF52540">
    <property type="entry name" value="P-loop containing nucleoside triphosphate hydrolases"/>
    <property type="match status" value="1"/>
</dbReference>
<organism evidence="4 5">
    <name type="scientific">Choiromyces venosus 120613-1</name>
    <dbReference type="NCBI Taxonomy" id="1336337"/>
    <lineage>
        <taxon>Eukaryota</taxon>
        <taxon>Fungi</taxon>
        <taxon>Dikarya</taxon>
        <taxon>Ascomycota</taxon>
        <taxon>Pezizomycotina</taxon>
        <taxon>Pezizomycetes</taxon>
        <taxon>Pezizales</taxon>
        <taxon>Tuberaceae</taxon>
        <taxon>Choiromyces</taxon>
    </lineage>
</organism>
<dbReference type="InterPro" id="IPR056884">
    <property type="entry name" value="NPHP3-like_N"/>
</dbReference>
<dbReference type="AlphaFoldDB" id="A0A3N4JF33"/>
<dbReference type="PANTHER" id="PTHR10039">
    <property type="entry name" value="AMELOGENIN"/>
    <property type="match status" value="1"/>
</dbReference>
<dbReference type="PANTHER" id="PTHR10039:SF15">
    <property type="entry name" value="NACHT DOMAIN-CONTAINING PROTEIN"/>
    <property type="match status" value="1"/>
</dbReference>
<dbReference type="Proteomes" id="UP000276215">
    <property type="component" value="Unassembled WGS sequence"/>
</dbReference>
<dbReference type="OrthoDB" id="1577640at2759"/>
<keyword evidence="5" id="KW-1185">Reference proteome</keyword>
<protein>
    <submittedName>
        <fullName evidence="4">Uncharacterized protein</fullName>
    </submittedName>
</protein>
<evidence type="ECO:0000259" key="2">
    <source>
        <dbReference type="Pfam" id="PF22939"/>
    </source>
</evidence>
<evidence type="ECO:0000313" key="4">
    <source>
        <dbReference type="EMBL" id="RPA96875.1"/>
    </source>
</evidence>
<evidence type="ECO:0000313" key="5">
    <source>
        <dbReference type="Proteomes" id="UP000276215"/>
    </source>
</evidence>
<reference evidence="4 5" key="1">
    <citation type="journal article" date="2018" name="Nat. Ecol. Evol.">
        <title>Pezizomycetes genomes reveal the molecular basis of ectomycorrhizal truffle lifestyle.</title>
        <authorList>
            <person name="Murat C."/>
            <person name="Payen T."/>
            <person name="Noel B."/>
            <person name="Kuo A."/>
            <person name="Morin E."/>
            <person name="Chen J."/>
            <person name="Kohler A."/>
            <person name="Krizsan K."/>
            <person name="Balestrini R."/>
            <person name="Da Silva C."/>
            <person name="Montanini B."/>
            <person name="Hainaut M."/>
            <person name="Levati E."/>
            <person name="Barry K.W."/>
            <person name="Belfiori B."/>
            <person name="Cichocki N."/>
            <person name="Clum A."/>
            <person name="Dockter R.B."/>
            <person name="Fauchery L."/>
            <person name="Guy J."/>
            <person name="Iotti M."/>
            <person name="Le Tacon F."/>
            <person name="Lindquist E.A."/>
            <person name="Lipzen A."/>
            <person name="Malagnac F."/>
            <person name="Mello A."/>
            <person name="Molinier V."/>
            <person name="Miyauchi S."/>
            <person name="Poulain J."/>
            <person name="Riccioni C."/>
            <person name="Rubini A."/>
            <person name="Sitrit Y."/>
            <person name="Splivallo R."/>
            <person name="Traeger S."/>
            <person name="Wang M."/>
            <person name="Zifcakova L."/>
            <person name="Wipf D."/>
            <person name="Zambonelli A."/>
            <person name="Paolocci F."/>
            <person name="Nowrousian M."/>
            <person name="Ottonello S."/>
            <person name="Baldrian P."/>
            <person name="Spatafora J.W."/>
            <person name="Henrissat B."/>
            <person name="Nagy L.G."/>
            <person name="Aury J.M."/>
            <person name="Wincker P."/>
            <person name="Grigoriev I.V."/>
            <person name="Bonfante P."/>
            <person name="Martin F.M."/>
        </authorList>
    </citation>
    <scope>NUCLEOTIDE SEQUENCE [LARGE SCALE GENOMIC DNA]</scope>
    <source>
        <strain evidence="4 5">120613-1</strain>
    </source>
</reference>
<dbReference type="Pfam" id="PF24883">
    <property type="entry name" value="NPHP3_N"/>
    <property type="match status" value="1"/>
</dbReference>
<dbReference type="Gene3D" id="3.40.50.300">
    <property type="entry name" value="P-loop containing nucleotide triphosphate hydrolases"/>
    <property type="match status" value="1"/>
</dbReference>
<accession>A0A3N4JF33</accession>